<dbReference type="NCBIfam" id="TIGR01614">
    <property type="entry name" value="PME_inhib"/>
    <property type="match status" value="1"/>
</dbReference>
<gene>
    <name evidence="5" type="ORF">F8388_003478</name>
</gene>
<protein>
    <recommendedName>
        <fullName evidence="4">Pectinesterase inhibitor domain-containing protein</fullName>
    </recommendedName>
</protein>
<dbReference type="InterPro" id="IPR035513">
    <property type="entry name" value="Invertase/methylesterase_inhib"/>
</dbReference>
<feature type="chain" id="PRO_5029443321" description="Pectinesterase inhibitor domain-containing protein" evidence="3">
    <location>
        <begin position="26"/>
        <end position="267"/>
    </location>
</feature>
<dbReference type="PANTHER" id="PTHR31080:SF296">
    <property type="entry name" value="OS05G0360900 PROTEIN"/>
    <property type="match status" value="1"/>
</dbReference>
<sequence length="267" mass="29707">MNPLSVFCFLTLLSIGLNKIPQVYGDLISDTCGKALYKDVCEKTLRADPNSRGAKVDGLAKIALKAASSSAKTTQGQITSLLKTAKDKAVIAALKDCNENYDGANSQLNDSLKAMVNKRYADVNIWVTAAMTDGDSCEDGFKKGTSPLTQANTNFGQLCSNFELHLVPKFVGTKSFLYHKDQRVRWSRIPCTFNRTNLVSTMCTLSEVCFISISRTYGTYRRYFICGVLAPRILILGYSFLSFHAQNVMKTVNKFRLGVLLYIRWQI</sequence>
<evidence type="ECO:0000256" key="2">
    <source>
        <dbReference type="ARBA" id="ARBA00038471"/>
    </source>
</evidence>
<feature type="signal peptide" evidence="3">
    <location>
        <begin position="1"/>
        <end position="25"/>
    </location>
</feature>
<proteinExistence type="inferred from homology"/>
<feature type="domain" description="Pectinesterase inhibitor" evidence="4">
    <location>
        <begin position="23"/>
        <end position="166"/>
    </location>
</feature>
<accession>A0A7J6F0H6</accession>
<evidence type="ECO:0000313" key="5">
    <source>
        <dbReference type="EMBL" id="KAF4364098.1"/>
    </source>
</evidence>
<reference evidence="5 6" key="1">
    <citation type="journal article" date="2020" name="bioRxiv">
        <title>Sequence and annotation of 42 cannabis genomes reveals extensive copy number variation in cannabinoid synthesis and pathogen resistance genes.</title>
        <authorList>
            <person name="Mckernan K.J."/>
            <person name="Helbert Y."/>
            <person name="Kane L.T."/>
            <person name="Ebling H."/>
            <person name="Zhang L."/>
            <person name="Liu B."/>
            <person name="Eaton Z."/>
            <person name="Mclaughlin S."/>
            <person name="Kingan S."/>
            <person name="Baybayan P."/>
            <person name="Concepcion G."/>
            <person name="Jordan M."/>
            <person name="Riva A."/>
            <person name="Barbazuk W."/>
            <person name="Harkins T."/>
        </authorList>
    </citation>
    <scope>NUCLEOTIDE SEQUENCE [LARGE SCALE GENOMIC DNA]</scope>
    <source>
        <strain evidence="6">cv. Jamaican Lion 4</strain>
        <tissue evidence="5">Leaf</tissue>
    </source>
</reference>
<dbReference type="SMART" id="SM00856">
    <property type="entry name" value="PMEI"/>
    <property type="match status" value="1"/>
</dbReference>
<dbReference type="AlphaFoldDB" id="A0A7J6F0H6"/>
<comment type="caution">
    <text evidence="5">The sequence shown here is derived from an EMBL/GenBank/DDBJ whole genome shotgun (WGS) entry which is preliminary data.</text>
</comment>
<dbReference type="Gene3D" id="1.20.140.40">
    <property type="entry name" value="Invertase/pectin methylesterase inhibitor family protein"/>
    <property type="match status" value="1"/>
</dbReference>
<evidence type="ECO:0000313" key="6">
    <source>
        <dbReference type="Proteomes" id="UP000525078"/>
    </source>
</evidence>
<keyword evidence="1 3" id="KW-0732">Signal</keyword>
<evidence type="ECO:0000256" key="1">
    <source>
        <dbReference type="ARBA" id="ARBA00022729"/>
    </source>
</evidence>
<dbReference type="CDD" id="cd15801">
    <property type="entry name" value="PMEI-like_1"/>
    <property type="match status" value="1"/>
</dbReference>
<dbReference type="Proteomes" id="UP000525078">
    <property type="component" value="Unassembled WGS sequence"/>
</dbReference>
<name>A0A7J6F0H6_CANSA</name>
<dbReference type="EMBL" id="JAATIP010000169">
    <property type="protein sequence ID" value="KAF4364098.1"/>
    <property type="molecule type" value="Genomic_DNA"/>
</dbReference>
<dbReference type="Pfam" id="PF04043">
    <property type="entry name" value="PMEI"/>
    <property type="match status" value="1"/>
</dbReference>
<dbReference type="PANTHER" id="PTHR31080">
    <property type="entry name" value="PECTINESTERASE INHIBITOR-LIKE"/>
    <property type="match status" value="1"/>
</dbReference>
<comment type="similarity">
    <text evidence="2">Belongs to the PMEI family.</text>
</comment>
<dbReference type="InterPro" id="IPR051955">
    <property type="entry name" value="PME_Inhibitor"/>
</dbReference>
<dbReference type="SUPFAM" id="SSF101148">
    <property type="entry name" value="Plant invertase/pectin methylesterase inhibitor"/>
    <property type="match status" value="1"/>
</dbReference>
<dbReference type="InterPro" id="IPR006501">
    <property type="entry name" value="Pectinesterase_inhib_dom"/>
</dbReference>
<dbReference type="GO" id="GO:0004857">
    <property type="term" value="F:enzyme inhibitor activity"/>
    <property type="evidence" value="ECO:0007669"/>
    <property type="project" value="InterPro"/>
</dbReference>
<evidence type="ECO:0000259" key="4">
    <source>
        <dbReference type="SMART" id="SM00856"/>
    </source>
</evidence>
<organism evidence="5 6">
    <name type="scientific">Cannabis sativa</name>
    <name type="common">Hemp</name>
    <name type="synonym">Marijuana</name>
    <dbReference type="NCBI Taxonomy" id="3483"/>
    <lineage>
        <taxon>Eukaryota</taxon>
        <taxon>Viridiplantae</taxon>
        <taxon>Streptophyta</taxon>
        <taxon>Embryophyta</taxon>
        <taxon>Tracheophyta</taxon>
        <taxon>Spermatophyta</taxon>
        <taxon>Magnoliopsida</taxon>
        <taxon>eudicotyledons</taxon>
        <taxon>Gunneridae</taxon>
        <taxon>Pentapetalae</taxon>
        <taxon>rosids</taxon>
        <taxon>fabids</taxon>
        <taxon>Rosales</taxon>
        <taxon>Cannabaceae</taxon>
        <taxon>Cannabis</taxon>
    </lineage>
</organism>
<evidence type="ECO:0000256" key="3">
    <source>
        <dbReference type="SAM" id="SignalP"/>
    </source>
</evidence>